<dbReference type="EMBL" id="BOQN01000003">
    <property type="protein sequence ID" value="GIM88528.1"/>
    <property type="molecule type" value="Genomic_DNA"/>
</dbReference>
<dbReference type="AlphaFoldDB" id="A0A919T441"/>
<comment type="caution">
    <text evidence="2">The sequence shown here is derived from an EMBL/GenBank/DDBJ whole genome shotgun (WGS) entry which is preliminary data.</text>
</comment>
<dbReference type="Gene3D" id="1.10.10.10">
    <property type="entry name" value="Winged helix-like DNA-binding domain superfamily/Winged helix DNA-binding domain"/>
    <property type="match status" value="1"/>
</dbReference>
<dbReference type="GO" id="GO:0003700">
    <property type="term" value="F:DNA-binding transcription factor activity"/>
    <property type="evidence" value="ECO:0007669"/>
    <property type="project" value="InterPro"/>
</dbReference>
<dbReference type="InterPro" id="IPR036390">
    <property type="entry name" value="WH_DNA-bd_sf"/>
</dbReference>
<proteinExistence type="predicted"/>
<accession>A0A919T441</accession>
<dbReference type="CDD" id="cd00090">
    <property type="entry name" value="HTH_ARSR"/>
    <property type="match status" value="1"/>
</dbReference>
<sequence length="199" mass="21826">MQNVQSRSQLLPLLRSPLLGELLAWIYLHPEESASVTELARRFGVSQSTVSREADRLTEAGLIRAERRGNLRLLRADLTGPLARPLTELLALTYGPSAVLADLLPAIPGVQESYIYGSWAARYGGEPGPPPHDVDVLVVGDADEDDLDEAARHAESRLGREVNIHRVSVASWRSADDPFLTSVRSRPIYAIVEPGDPQF</sequence>
<dbReference type="SUPFAM" id="SSF46785">
    <property type="entry name" value="Winged helix' DNA-binding domain"/>
    <property type="match status" value="1"/>
</dbReference>
<name>A0A919T441_9ACTN</name>
<organism evidence="2 3">
    <name type="scientific">Paractinoplanes toevensis</name>
    <dbReference type="NCBI Taxonomy" id="571911"/>
    <lineage>
        <taxon>Bacteria</taxon>
        <taxon>Bacillati</taxon>
        <taxon>Actinomycetota</taxon>
        <taxon>Actinomycetes</taxon>
        <taxon>Micromonosporales</taxon>
        <taxon>Micromonosporaceae</taxon>
        <taxon>Paractinoplanes</taxon>
    </lineage>
</organism>
<dbReference type="InterPro" id="IPR011991">
    <property type="entry name" value="ArsR-like_HTH"/>
</dbReference>
<dbReference type="InterPro" id="IPR001845">
    <property type="entry name" value="HTH_ArsR_DNA-bd_dom"/>
</dbReference>
<dbReference type="InterPro" id="IPR000835">
    <property type="entry name" value="HTH_MarR-typ"/>
</dbReference>
<dbReference type="Pfam" id="PF12802">
    <property type="entry name" value="MarR_2"/>
    <property type="match status" value="1"/>
</dbReference>
<keyword evidence="3" id="KW-1185">Reference proteome</keyword>
<dbReference type="Proteomes" id="UP000677082">
    <property type="component" value="Unassembled WGS sequence"/>
</dbReference>
<gene>
    <name evidence="2" type="ORF">Ato02nite_003210</name>
</gene>
<evidence type="ECO:0000313" key="2">
    <source>
        <dbReference type="EMBL" id="GIM88528.1"/>
    </source>
</evidence>
<dbReference type="SMART" id="SM00418">
    <property type="entry name" value="HTH_ARSR"/>
    <property type="match status" value="1"/>
</dbReference>
<reference evidence="2 3" key="1">
    <citation type="submission" date="2021-03" db="EMBL/GenBank/DDBJ databases">
        <title>Whole genome shotgun sequence of Actinoplanes toevensis NBRC 105298.</title>
        <authorList>
            <person name="Komaki H."/>
            <person name="Tamura T."/>
        </authorList>
    </citation>
    <scope>NUCLEOTIDE SEQUENCE [LARGE SCALE GENOMIC DNA]</scope>
    <source>
        <strain evidence="2 3">NBRC 105298</strain>
    </source>
</reference>
<dbReference type="InterPro" id="IPR036388">
    <property type="entry name" value="WH-like_DNA-bd_sf"/>
</dbReference>
<evidence type="ECO:0000259" key="1">
    <source>
        <dbReference type="SMART" id="SM00418"/>
    </source>
</evidence>
<feature type="domain" description="HTH arsR-type" evidence="1">
    <location>
        <begin position="9"/>
        <end position="91"/>
    </location>
</feature>
<evidence type="ECO:0000313" key="3">
    <source>
        <dbReference type="Proteomes" id="UP000677082"/>
    </source>
</evidence>
<protein>
    <submittedName>
        <fullName evidence="2">ArsR family transcriptional regulator</fullName>
    </submittedName>
</protein>